<dbReference type="PANTHER" id="PTHR41313">
    <property type="entry name" value="ADENINE-SPECIFIC METHYLTRANSFERASE"/>
    <property type="match status" value="1"/>
</dbReference>
<keyword evidence="4" id="KW-1185">Reference proteome</keyword>
<protein>
    <submittedName>
        <fullName evidence="3">Class I SAM-dependent methyltransferase</fullName>
    </submittedName>
</protein>
<name>A0ABW1UNK2_9LACO</name>
<dbReference type="Gene3D" id="1.10.150.470">
    <property type="match status" value="1"/>
</dbReference>
<dbReference type="GO" id="GO:0008168">
    <property type="term" value="F:methyltransferase activity"/>
    <property type="evidence" value="ECO:0007669"/>
    <property type="project" value="UniProtKB-KW"/>
</dbReference>
<evidence type="ECO:0000313" key="4">
    <source>
        <dbReference type="Proteomes" id="UP001596310"/>
    </source>
</evidence>
<feature type="domain" description="YtxK-like N-terminal helical" evidence="2">
    <location>
        <begin position="9"/>
        <end position="74"/>
    </location>
</feature>
<dbReference type="EMBL" id="JBHSSM010000018">
    <property type="protein sequence ID" value="MFC6315557.1"/>
    <property type="molecule type" value="Genomic_DNA"/>
</dbReference>
<comment type="caution">
    <text evidence="3">The sequence shown here is derived from an EMBL/GenBank/DDBJ whole genome shotgun (WGS) entry which is preliminary data.</text>
</comment>
<organism evidence="3 4">
    <name type="scientific">Lapidilactobacillus achengensis</name>
    <dbReference type="NCBI Taxonomy" id="2486000"/>
    <lineage>
        <taxon>Bacteria</taxon>
        <taxon>Bacillati</taxon>
        <taxon>Bacillota</taxon>
        <taxon>Bacilli</taxon>
        <taxon>Lactobacillales</taxon>
        <taxon>Lactobacillaceae</taxon>
        <taxon>Lapidilactobacillus</taxon>
    </lineage>
</organism>
<dbReference type="Pfam" id="PF21106">
    <property type="entry name" value="YtxK_like"/>
    <property type="match status" value="1"/>
</dbReference>
<evidence type="ECO:0000259" key="2">
    <source>
        <dbReference type="Pfam" id="PF21106"/>
    </source>
</evidence>
<dbReference type="GO" id="GO:0032259">
    <property type="term" value="P:methylation"/>
    <property type="evidence" value="ECO:0007669"/>
    <property type="project" value="UniProtKB-KW"/>
</dbReference>
<dbReference type="InterPro" id="IPR052933">
    <property type="entry name" value="DNA_Protect_Modify"/>
</dbReference>
<dbReference type="PANTHER" id="PTHR41313:SF1">
    <property type="entry name" value="DNA METHYLASE ADENINE-SPECIFIC DOMAIN-CONTAINING PROTEIN"/>
    <property type="match status" value="1"/>
</dbReference>
<keyword evidence="3" id="KW-0808">Transferase</keyword>
<reference evidence="4" key="1">
    <citation type="journal article" date="2019" name="Int. J. Syst. Evol. Microbiol.">
        <title>The Global Catalogue of Microorganisms (GCM) 10K type strain sequencing project: providing services to taxonomists for standard genome sequencing and annotation.</title>
        <authorList>
            <consortium name="The Broad Institute Genomics Platform"/>
            <consortium name="The Broad Institute Genome Sequencing Center for Infectious Disease"/>
            <person name="Wu L."/>
            <person name="Ma J."/>
        </authorList>
    </citation>
    <scope>NUCLEOTIDE SEQUENCE [LARGE SCALE GENOMIC DNA]</scope>
    <source>
        <strain evidence="4">CCM 8897</strain>
    </source>
</reference>
<dbReference type="Gene3D" id="3.40.50.150">
    <property type="entry name" value="Vaccinia Virus protein VP39"/>
    <property type="match status" value="1"/>
</dbReference>
<proteinExistence type="predicted"/>
<gene>
    <name evidence="3" type="ORF">ACFQHW_08290</name>
</gene>
<dbReference type="PRINTS" id="PR00507">
    <property type="entry name" value="N12N6MTFRASE"/>
</dbReference>
<keyword evidence="3" id="KW-0489">Methyltransferase</keyword>
<dbReference type="Proteomes" id="UP001596310">
    <property type="component" value="Unassembled WGS sequence"/>
</dbReference>
<evidence type="ECO:0000259" key="1">
    <source>
        <dbReference type="Pfam" id="PF02384"/>
    </source>
</evidence>
<dbReference type="InterPro" id="IPR003356">
    <property type="entry name" value="DNA_methylase_A-5"/>
</dbReference>
<feature type="domain" description="DNA methylase adenine-specific" evidence="1">
    <location>
        <begin position="102"/>
        <end position="314"/>
    </location>
</feature>
<dbReference type="InterPro" id="IPR029063">
    <property type="entry name" value="SAM-dependent_MTases_sf"/>
</dbReference>
<dbReference type="InterPro" id="IPR048375">
    <property type="entry name" value="YtxK-like_N"/>
</dbReference>
<evidence type="ECO:0000313" key="3">
    <source>
        <dbReference type="EMBL" id="MFC6315557.1"/>
    </source>
</evidence>
<dbReference type="SUPFAM" id="SSF53335">
    <property type="entry name" value="S-adenosyl-L-methionine-dependent methyltransferases"/>
    <property type="match status" value="1"/>
</dbReference>
<accession>A0ABW1UNK2</accession>
<dbReference type="Pfam" id="PF02384">
    <property type="entry name" value="N6_Mtase"/>
    <property type="match status" value="1"/>
</dbReference>
<sequence>MTANLDQIEKTYQQIDSAVALLRSALNSDYLTALTETLSNLLQHQVHVENGAPNAETVADLEAKYAQIEWVSLSAAQRLELSQLLLFRRQQQDHPQANFQATPNAIGLLISLLLVTFMKQDTPALSIVDPTVGSGSLLFTLRQQLRFRVPEVRLVGLDNDDDLLALAAVLSEFLPSDLALMHQDALMPWLLDRAPDVVVADLPVGYYPVDSRAQAYDLHAKSGHSFAHFLLIEQSIKMLAPGGWGIFVVPANLFNSAGALDLLGWLTKHAYLQASLSLANTTFQNQQAEKALIVLQKHGDDAQQAKEVLIAKVPDLNKVTAVQHFSQELQGWARDNL</sequence>
<dbReference type="RefSeq" id="WP_164511112.1">
    <property type="nucleotide sequence ID" value="NZ_JBHSSM010000018.1"/>
</dbReference>